<proteinExistence type="predicted"/>
<organism evidence="2 3">
    <name type="scientific">Zymoseptoria tritici ST99CH_1E4</name>
    <dbReference type="NCBI Taxonomy" id="1276532"/>
    <lineage>
        <taxon>Eukaryota</taxon>
        <taxon>Fungi</taxon>
        <taxon>Dikarya</taxon>
        <taxon>Ascomycota</taxon>
        <taxon>Pezizomycotina</taxon>
        <taxon>Dothideomycetes</taxon>
        <taxon>Dothideomycetidae</taxon>
        <taxon>Mycosphaerellales</taxon>
        <taxon>Mycosphaerellaceae</taxon>
        <taxon>Zymoseptoria</taxon>
    </lineage>
</organism>
<protein>
    <submittedName>
        <fullName evidence="2">Uncharacterized protein</fullName>
    </submittedName>
</protein>
<accession>A0A2H1H9J2</accession>
<gene>
    <name evidence="2" type="ORF">ZT1E4_G11757</name>
</gene>
<name>A0A2H1H9J2_ZYMTR</name>
<evidence type="ECO:0000313" key="2">
    <source>
        <dbReference type="EMBL" id="SMR62443.1"/>
    </source>
</evidence>
<reference evidence="3" key="1">
    <citation type="submission" date="2017-05" db="EMBL/GenBank/DDBJ databases">
        <authorList>
            <person name="Song R."/>
            <person name="Chenine A.L."/>
            <person name="Ruprecht R.M."/>
        </authorList>
    </citation>
    <scope>NUCLEOTIDE SEQUENCE [LARGE SCALE GENOMIC DNA]</scope>
</reference>
<dbReference type="Proteomes" id="UP000245764">
    <property type="component" value="Chromosome 18"/>
</dbReference>
<keyword evidence="1" id="KW-1133">Transmembrane helix</keyword>
<evidence type="ECO:0000256" key="1">
    <source>
        <dbReference type="SAM" id="Phobius"/>
    </source>
</evidence>
<sequence>MPLLRRRFLAFFAGVVVIALIALAQLDISRKTHDSANADQVIHFLLAAATVSIPQSLYSPVVVFSSLAINDSPPEDPSPYVTVCLLIPFALLWVMLWFSGRPSWFTRILVGVQILLAGARGCVLLARGLTWVLTGFLTTCERKMAWSGAWGCGETVCA</sequence>
<dbReference type="EMBL" id="LT854269">
    <property type="protein sequence ID" value="SMR62443.1"/>
    <property type="molecule type" value="Genomic_DNA"/>
</dbReference>
<keyword evidence="1" id="KW-0812">Transmembrane</keyword>
<feature type="transmembrane region" description="Helical" evidence="1">
    <location>
        <begin position="40"/>
        <end position="68"/>
    </location>
</feature>
<evidence type="ECO:0000313" key="3">
    <source>
        <dbReference type="Proteomes" id="UP000245764"/>
    </source>
</evidence>
<dbReference type="AlphaFoldDB" id="A0A2H1H9J2"/>
<feature type="transmembrane region" description="Helical" evidence="1">
    <location>
        <begin position="80"/>
        <end position="98"/>
    </location>
</feature>
<keyword evidence="1" id="KW-0472">Membrane</keyword>